<dbReference type="GO" id="GO:0030145">
    <property type="term" value="F:manganese ion binding"/>
    <property type="evidence" value="ECO:0007669"/>
    <property type="project" value="TreeGrafter"/>
</dbReference>
<dbReference type="InterPro" id="IPR023696">
    <property type="entry name" value="Ureohydrolase_dom_sf"/>
</dbReference>
<dbReference type="PANTHER" id="PTHR43782:SF3">
    <property type="entry name" value="ARGINASE"/>
    <property type="match status" value="1"/>
</dbReference>
<dbReference type="PANTHER" id="PTHR43782">
    <property type="entry name" value="ARGINASE"/>
    <property type="match status" value="1"/>
</dbReference>
<dbReference type="PIRSF" id="PIRSF036979">
    <property type="entry name" value="Arginase"/>
    <property type="match status" value="1"/>
</dbReference>
<protein>
    <submittedName>
        <fullName evidence="5">Arginase</fullName>
    </submittedName>
</protein>
<evidence type="ECO:0000256" key="4">
    <source>
        <dbReference type="PROSITE-ProRule" id="PRU00742"/>
    </source>
</evidence>
<keyword evidence="2" id="KW-0378">Hydrolase</keyword>
<sequence>MTGEGQPADSAARPGHLPWGVLGVPSSAAAHWPGIEQAPAVLREAGLVPALSAGRFPVQDFGDLPVTRWAAHREAGRPNNAEAVAEVLDAARARLADILRQGARPVVLGGECTLALALVAACADLGRDVGVVYIDGGQDLALPADHPEEPILDSMGVAHLLDLPGTDDVIAGVGPHRPLLQDADVVFFGYSDEEEDRHGQVGSVRIPASAVSADSGAAAQRALAVLGNEEIIVHLDVDVLDFLEVPAADIAGYGRGPALAELTQALRVLVHDPRCAGLLLVEYNPDHDPGRRAAAQLVTMLRAVFA</sequence>
<reference evidence="5" key="1">
    <citation type="submission" date="2014-07" db="EMBL/GenBank/DDBJ databases">
        <authorList>
            <person name="Urmite Genomes Urmite Genomes"/>
        </authorList>
    </citation>
    <scope>NUCLEOTIDE SEQUENCE</scope>
    <source>
        <strain evidence="5">11W110_air</strain>
    </source>
</reference>
<dbReference type="Pfam" id="PF00491">
    <property type="entry name" value="Arginase"/>
    <property type="match status" value="1"/>
</dbReference>
<gene>
    <name evidence="5" type="primary">rocF</name>
    <name evidence="5" type="ORF">BN1051_01092</name>
</gene>
<evidence type="ECO:0000256" key="2">
    <source>
        <dbReference type="ARBA" id="ARBA00022801"/>
    </source>
</evidence>
<dbReference type="GO" id="GO:0005737">
    <property type="term" value="C:cytoplasm"/>
    <property type="evidence" value="ECO:0007669"/>
    <property type="project" value="TreeGrafter"/>
</dbReference>
<evidence type="ECO:0000313" key="5">
    <source>
        <dbReference type="EMBL" id="CEA07769.1"/>
    </source>
</evidence>
<organism evidence="5">
    <name type="scientific">Arthrobacter saudimassiliensis</name>
    <dbReference type="NCBI Taxonomy" id="1461584"/>
    <lineage>
        <taxon>Bacteria</taxon>
        <taxon>Bacillati</taxon>
        <taxon>Actinomycetota</taxon>
        <taxon>Actinomycetes</taxon>
        <taxon>Micrococcales</taxon>
        <taxon>Micrococcaceae</taxon>
        <taxon>Arthrobacter</taxon>
    </lineage>
</organism>
<dbReference type="InterPro" id="IPR006035">
    <property type="entry name" value="Ureohydrolase"/>
</dbReference>
<proteinExistence type="inferred from homology"/>
<comment type="similarity">
    <text evidence="4">Belongs to the arginase family.</text>
</comment>
<dbReference type="EMBL" id="LN483070">
    <property type="protein sequence ID" value="CEA07769.1"/>
    <property type="molecule type" value="Genomic_DNA"/>
</dbReference>
<dbReference type="PATRIC" id="fig|1461584.3.peg.1083"/>
<keyword evidence="1" id="KW-0479">Metal-binding</keyword>
<dbReference type="GO" id="GO:0004053">
    <property type="term" value="F:arginase activity"/>
    <property type="evidence" value="ECO:0007669"/>
    <property type="project" value="TreeGrafter"/>
</dbReference>
<dbReference type="PROSITE" id="PS51409">
    <property type="entry name" value="ARGINASE_2"/>
    <property type="match status" value="1"/>
</dbReference>
<dbReference type="AlphaFoldDB" id="A0A078MNE0"/>
<keyword evidence="3" id="KW-0464">Manganese</keyword>
<accession>A0A078MNE0</accession>
<dbReference type="Gene3D" id="3.40.800.10">
    <property type="entry name" value="Ureohydrolase domain"/>
    <property type="match status" value="1"/>
</dbReference>
<name>A0A078MNE0_9MICC</name>
<dbReference type="SUPFAM" id="SSF52768">
    <property type="entry name" value="Arginase/deacetylase"/>
    <property type="match status" value="1"/>
</dbReference>
<evidence type="ECO:0000256" key="3">
    <source>
        <dbReference type="ARBA" id="ARBA00023211"/>
    </source>
</evidence>
<evidence type="ECO:0000256" key="1">
    <source>
        <dbReference type="ARBA" id="ARBA00022723"/>
    </source>
</evidence>